<evidence type="ECO:0000313" key="3">
    <source>
        <dbReference type="Proteomes" id="UP000002729"/>
    </source>
</evidence>
<feature type="region of interest" description="Disordered" evidence="1">
    <location>
        <begin position="909"/>
        <end position="942"/>
    </location>
</feature>
<protein>
    <submittedName>
        <fullName evidence="2">Uncharacterized protein</fullName>
    </submittedName>
</protein>
<feature type="compositionally biased region" description="Low complexity" evidence="1">
    <location>
        <begin position="1199"/>
        <end position="1210"/>
    </location>
</feature>
<dbReference type="EMBL" id="GL833126">
    <property type="protein sequence ID" value="EGB09032.1"/>
    <property type="molecule type" value="Genomic_DNA"/>
</dbReference>
<evidence type="ECO:0000256" key="1">
    <source>
        <dbReference type="SAM" id="MobiDB-lite"/>
    </source>
</evidence>
<feature type="region of interest" description="Disordered" evidence="1">
    <location>
        <begin position="851"/>
        <end position="876"/>
    </location>
</feature>
<reference evidence="2 3" key="1">
    <citation type="journal article" date="2011" name="Proc. Natl. Acad. Sci. U.S.A.">
        <title>Niche of harmful alga Aureococcus anophagefferens revealed through ecogenomics.</title>
        <authorList>
            <person name="Gobler C.J."/>
            <person name="Berry D.L."/>
            <person name="Dyhrman S.T."/>
            <person name="Wilhelm S.W."/>
            <person name="Salamov A."/>
            <person name="Lobanov A.V."/>
            <person name="Zhang Y."/>
            <person name="Collier J.L."/>
            <person name="Wurch L.L."/>
            <person name="Kustka A.B."/>
            <person name="Dill B.D."/>
            <person name="Shah M."/>
            <person name="VerBerkmoes N.C."/>
            <person name="Kuo A."/>
            <person name="Terry A."/>
            <person name="Pangilinan J."/>
            <person name="Lindquist E.A."/>
            <person name="Lucas S."/>
            <person name="Paulsen I.T."/>
            <person name="Hattenrath-Lehmann T.K."/>
            <person name="Talmage S.C."/>
            <person name="Walker E.A."/>
            <person name="Koch F."/>
            <person name="Burson A.M."/>
            <person name="Marcoval M.A."/>
            <person name="Tang Y.Z."/>
            <person name="Lecleir G.R."/>
            <person name="Coyne K.J."/>
            <person name="Berg G.M."/>
            <person name="Bertrand E.M."/>
            <person name="Saito M.A."/>
            <person name="Gladyshev V.N."/>
            <person name="Grigoriev I.V."/>
        </authorList>
    </citation>
    <scope>NUCLEOTIDE SEQUENCE [LARGE SCALE GENOMIC DNA]</scope>
    <source>
        <strain evidence="3">CCMP 1984</strain>
    </source>
</reference>
<dbReference type="AlphaFoldDB" id="F0Y6K4"/>
<dbReference type="RefSeq" id="XP_009036159.1">
    <property type="nucleotide sequence ID" value="XM_009037911.1"/>
</dbReference>
<dbReference type="KEGG" id="aaf:AURANDRAFT_63629"/>
<feature type="region of interest" description="Disordered" evidence="1">
    <location>
        <begin position="1113"/>
        <end position="1185"/>
    </location>
</feature>
<feature type="compositionally biased region" description="Basic and acidic residues" evidence="1">
    <location>
        <begin position="911"/>
        <end position="925"/>
    </location>
</feature>
<evidence type="ECO:0000313" key="2">
    <source>
        <dbReference type="EMBL" id="EGB09032.1"/>
    </source>
</evidence>
<feature type="compositionally biased region" description="Pro residues" evidence="1">
    <location>
        <begin position="1250"/>
        <end position="1262"/>
    </location>
</feature>
<feature type="region of interest" description="Disordered" evidence="1">
    <location>
        <begin position="219"/>
        <end position="253"/>
    </location>
</feature>
<proteinExistence type="predicted"/>
<dbReference type="GeneID" id="20224418"/>
<sequence length="1262" mass="130515">MRQQKLALGRAADAARDAAESAAALEAAVDAATAFSVANVGVSRESHEAAFASKIGATKRLEALETLLERTLLRAAELKAQRATTADAAWRERLAVLWSQRCRLVEAHDGCKASFRDLGDLIFAKARGDERPPPLVYTDAHERLVDRNRRLRECAAGLQELDRAARALMADTGSAGPEIRSDRLSLDDALKRAFDGTGPPRRPGDETAAGLVRRIREKLARRGGGATARGPAPARERPAPSPGPTPRRKDELRASAAAEAADADLASSAARGAVRALRVARLDALNAAVDAAGGHRGVRGVLDALEGRLRGGGEPPAWEAWAAAAPPLDAFALRALGGGDDDVVLALGGPSSAKAFAELEAAASPHGVARAVAADALERLLRAVEGRAVRPAAPAPAPVVAEAPAPPEWGKTPTARRVSEAPAPAPFFDGPVVEAPAPAAAVMAPAAVDLDSSLAERLARGAVALGASPAAAAAARAAAVRAGAAPLGAAAAAAAIFLARARDRDAAFRAARRAAGDDSDDDAAVLARASAGAAPAPAAPVVEAEAEPRAYDRRLPRELRPAAGLGDADAAGAALDALDSTTACAVLDGRTGRRALACAAAVGDVALVRALRRRGARDGDRDFRGRTARESARSTRVARAVRGSSEGAPARFDARASGERKAVLRRVDWDVDVLGAGGAVEAARAAAYDLRHRVLRLDGGGSAPVEAVAAFRACRDGRDVYDGLAAARLGTLARFALGELLDEVADEAVRGFEDAGRAQERARRDGELEAMRAAEAEQRGVARARSLEAARDRDAAAAAAAASSALAAEADRRRLEAPAPAPAAMEAVEAPAPAAVAEAPAAPAFELAAEEPAPAREAPEAPPAPAPEAAEAPDPELEQLERDVEALLDERFAAREAAVFALFEARGVPGDYERAGPDEGREKSERKRAKARKRRLRRNRAHVAGLASPRLAAVPEAPAEARIPEAAPDDLVPAAPAPAPAGGPAAAPYVAPSASALLASDATRDRFKRFLGTPALRDAGLCLDAIAEYRRRHVDSTPEQTRVFAADLLDAFLGPASTTAVDVGPAAAAAARAAAAGAALDASAFDGLERDVDALLAASVEAFRLEKPVVVEGRAPPRPDAAAPEPTPSRGRRAVRYVRDMLRSLSPRKKRPAEGGMDAASADATAAAPAAAPSTPTRRPARGADESALKRLFRSLSPSAPRLWSRSPARSPRRSPPPRARSPARFSLGRLLPRWGRRSRSPDAHAVPSTPEPPSQPPQATT</sequence>
<feature type="compositionally biased region" description="Low complexity" evidence="1">
    <location>
        <begin position="1158"/>
        <end position="1178"/>
    </location>
</feature>
<dbReference type="InParanoid" id="F0Y6K4"/>
<dbReference type="Proteomes" id="UP000002729">
    <property type="component" value="Unassembled WGS sequence"/>
</dbReference>
<accession>F0Y6K4</accession>
<keyword evidence="3" id="KW-1185">Reference proteome</keyword>
<feature type="compositionally biased region" description="Basic residues" evidence="1">
    <location>
        <begin position="926"/>
        <end position="941"/>
    </location>
</feature>
<name>F0Y6K4_AURAN</name>
<gene>
    <name evidence="2" type="ORF">AURANDRAFT_63629</name>
</gene>
<feature type="region of interest" description="Disordered" evidence="1">
    <location>
        <begin position="1199"/>
        <end position="1262"/>
    </location>
</feature>
<organism evidence="3">
    <name type="scientific">Aureococcus anophagefferens</name>
    <name type="common">Harmful bloom alga</name>
    <dbReference type="NCBI Taxonomy" id="44056"/>
    <lineage>
        <taxon>Eukaryota</taxon>
        <taxon>Sar</taxon>
        <taxon>Stramenopiles</taxon>
        <taxon>Ochrophyta</taxon>
        <taxon>Pelagophyceae</taxon>
        <taxon>Pelagomonadales</taxon>
        <taxon>Pelagomonadaceae</taxon>
        <taxon>Aureococcus</taxon>
    </lineage>
</organism>